<protein>
    <submittedName>
        <fullName evidence="11">Phosphotransferase system sugar-specific permease component</fullName>
    </submittedName>
</protein>
<dbReference type="AlphaFoldDB" id="A0A498REF6"/>
<dbReference type="InterPro" id="IPR004703">
    <property type="entry name" value="PTS_sugar-sp_permease"/>
</dbReference>
<keyword evidence="4" id="KW-0762">Sugar transport</keyword>
<evidence type="ECO:0000256" key="9">
    <source>
        <dbReference type="SAM" id="Phobius"/>
    </source>
</evidence>
<dbReference type="RefSeq" id="WP_122628500.1">
    <property type="nucleotide sequence ID" value="NZ_UPPP01000076.1"/>
</dbReference>
<dbReference type="PROSITE" id="PS51104">
    <property type="entry name" value="PTS_EIIC_TYPE_2"/>
    <property type="match status" value="1"/>
</dbReference>
<dbReference type="Proteomes" id="UP000277811">
    <property type="component" value="Unassembled WGS sequence"/>
</dbReference>
<keyword evidence="2" id="KW-0813">Transport</keyword>
<dbReference type="OrthoDB" id="9787936at2"/>
<evidence type="ECO:0000256" key="2">
    <source>
        <dbReference type="ARBA" id="ARBA00022448"/>
    </source>
</evidence>
<feature type="transmembrane region" description="Helical" evidence="9">
    <location>
        <begin position="244"/>
        <end position="262"/>
    </location>
</feature>
<keyword evidence="12" id="KW-1185">Reference proteome</keyword>
<feature type="transmembrane region" description="Helical" evidence="9">
    <location>
        <begin position="216"/>
        <end position="237"/>
    </location>
</feature>
<feature type="domain" description="PTS EIIC type-2" evidence="10">
    <location>
        <begin position="4"/>
        <end position="416"/>
    </location>
</feature>
<keyword evidence="11" id="KW-0808">Transferase</keyword>
<feature type="transmembrane region" description="Helical" evidence="9">
    <location>
        <begin position="124"/>
        <end position="156"/>
    </location>
</feature>
<reference evidence="11 12" key="1">
    <citation type="submission" date="2018-06" db="EMBL/GenBank/DDBJ databases">
        <authorList>
            <person name="Strepis N."/>
        </authorList>
    </citation>
    <scope>NUCLEOTIDE SEQUENCE [LARGE SCALE GENOMIC DNA]</scope>
    <source>
        <strain evidence="11">LUCI</strain>
    </source>
</reference>
<dbReference type="GO" id="GO:0009401">
    <property type="term" value="P:phosphoenolpyruvate-dependent sugar phosphotransferase system"/>
    <property type="evidence" value="ECO:0007669"/>
    <property type="project" value="UniProtKB-KW"/>
</dbReference>
<evidence type="ECO:0000256" key="1">
    <source>
        <dbReference type="ARBA" id="ARBA00004651"/>
    </source>
</evidence>
<dbReference type="GO" id="GO:0016740">
    <property type="term" value="F:transferase activity"/>
    <property type="evidence" value="ECO:0007669"/>
    <property type="project" value="UniProtKB-KW"/>
</dbReference>
<dbReference type="PANTHER" id="PTHR37324">
    <property type="entry name" value="PTS SYSTEM GALACTITOL-SPECIFIC EIIC COMPONENT"/>
    <property type="match status" value="1"/>
</dbReference>
<keyword evidence="8 9" id="KW-0472">Membrane</keyword>
<evidence type="ECO:0000256" key="4">
    <source>
        <dbReference type="ARBA" id="ARBA00022597"/>
    </source>
</evidence>
<name>A0A498REF6_9FIRM</name>
<feature type="transmembrane region" description="Helical" evidence="9">
    <location>
        <begin position="79"/>
        <end position="112"/>
    </location>
</feature>
<feature type="transmembrane region" description="Helical" evidence="9">
    <location>
        <begin position="351"/>
        <end position="369"/>
    </location>
</feature>
<dbReference type="GO" id="GO:0015577">
    <property type="term" value="F:galactitol transmembrane transporter activity"/>
    <property type="evidence" value="ECO:0007669"/>
    <property type="project" value="InterPro"/>
</dbReference>
<dbReference type="InterPro" id="IPR013014">
    <property type="entry name" value="PTS_EIIC_2"/>
</dbReference>
<feature type="transmembrane region" description="Helical" evidence="9">
    <location>
        <begin position="295"/>
        <end position="320"/>
    </location>
</feature>
<organism evidence="11 12">
    <name type="scientific">Lucifera butyrica</name>
    <dbReference type="NCBI Taxonomy" id="1351585"/>
    <lineage>
        <taxon>Bacteria</taxon>
        <taxon>Bacillati</taxon>
        <taxon>Bacillota</taxon>
        <taxon>Negativicutes</taxon>
        <taxon>Veillonellales</taxon>
        <taxon>Veillonellaceae</taxon>
        <taxon>Lucifera</taxon>
    </lineage>
</organism>
<dbReference type="PIRSF" id="PIRSF006304">
    <property type="entry name" value="GatC"/>
    <property type="match status" value="1"/>
</dbReference>
<proteinExistence type="predicted"/>
<evidence type="ECO:0000256" key="8">
    <source>
        <dbReference type="ARBA" id="ARBA00023136"/>
    </source>
</evidence>
<feature type="transmembrane region" description="Helical" evidence="9">
    <location>
        <begin position="6"/>
        <end position="27"/>
    </location>
</feature>
<evidence type="ECO:0000256" key="6">
    <source>
        <dbReference type="ARBA" id="ARBA00022692"/>
    </source>
</evidence>
<feature type="transmembrane region" description="Helical" evidence="9">
    <location>
        <begin position="327"/>
        <end position="345"/>
    </location>
</feature>
<gene>
    <name evidence="11" type="ORF">LUCI_2833</name>
</gene>
<evidence type="ECO:0000313" key="11">
    <source>
        <dbReference type="EMBL" id="VBB07568.1"/>
    </source>
</evidence>
<comment type="subcellular location">
    <subcellularLocation>
        <location evidence="1">Cell membrane</location>
        <topology evidence="1">Multi-pass membrane protein</topology>
    </subcellularLocation>
</comment>
<dbReference type="GO" id="GO:0005886">
    <property type="term" value="C:plasma membrane"/>
    <property type="evidence" value="ECO:0007669"/>
    <property type="project" value="UniProtKB-SubCell"/>
</dbReference>
<dbReference type="Pfam" id="PF03611">
    <property type="entry name" value="EIIC-GAT"/>
    <property type="match status" value="1"/>
</dbReference>
<keyword evidence="7 9" id="KW-1133">Transmembrane helix</keyword>
<keyword evidence="6 9" id="KW-0812">Transmembrane</keyword>
<keyword evidence="3" id="KW-1003">Cell membrane</keyword>
<keyword evidence="5" id="KW-0598">Phosphotransferase system</keyword>
<dbReference type="InterPro" id="IPR013853">
    <property type="entry name" value="EIIC-GAT"/>
</dbReference>
<evidence type="ECO:0000313" key="12">
    <source>
        <dbReference type="Proteomes" id="UP000277811"/>
    </source>
</evidence>
<dbReference type="PANTHER" id="PTHR37324:SF2">
    <property type="entry name" value="PTS SYSTEM GALACTITOL-SPECIFIC EIIC COMPONENT"/>
    <property type="match status" value="1"/>
</dbReference>
<feature type="transmembrane region" description="Helical" evidence="9">
    <location>
        <begin position="39"/>
        <end position="59"/>
    </location>
</feature>
<evidence type="ECO:0000259" key="10">
    <source>
        <dbReference type="PROSITE" id="PS51104"/>
    </source>
</evidence>
<dbReference type="EMBL" id="UPPP01000076">
    <property type="protein sequence ID" value="VBB07568.1"/>
    <property type="molecule type" value="Genomic_DNA"/>
</dbReference>
<evidence type="ECO:0000256" key="5">
    <source>
        <dbReference type="ARBA" id="ARBA00022683"/>
    </source>
</evidence>
<evidence type="ECO:0000256" key="7">
    <source>
        <dbReference type="ARBA" id="ARBA00022989"/>
    </source>
</evidence>
<sequence>MGIIKFILDLGPTVMMPVIITVLGLIFRQTFAKAFRAGITIGIGFAGISLVIGLLVSNLSPATQAMVKNWGLHLDVMDVGWPISAAISFGTTIVPAVFLVGFAINIIMLALNWTKTMDVDLWNYWHFIFTGALVMYLTNSTILGIIAAGITIIIIFKLADWTSPYVSEFFEIPGVSLPHTETVSWAPVGIFLNKIIDKIPGINRIELNPEKIQQRFGLIGEPMLIGLVMGAFMGLLAKYDLKGILQLAVNLAAVLFLMPRMVRILMEGLLPLSESAREFINKRFPGKEVLIGLDAAIVIGHPSVISTALLLIPITLFLATVLPYNRILPFADLAVLPFLMIWAVAPSRGNVFRGVIIGTVFMMAILFIGTDIANVSTLMAKGVNFPFPEGTSSISSLDGGAHLVPYILFKLVQLFY</sequence>
<accession>A0A498REF6</accession>
<evidence type="ECO:0000256" key="3">
    <source>
        <dbReference type="ARBA" id="ARBA00022475"/>
    </source>
</evidence>